<dbReference type="Proteomes" id="UP000193560">
    <property type="component" value="Unassembled WGS sequence"/>
</dbReference>
<dbReference type="EMBL" id="MCGE01000032">
    <property type="protein sequence ID" value="ORZ08172.1"/>
    <property type="molecule type" value="Genomic_DNA"/>
</dbReference>
<dbReference type="STRING" id="90262.A0A1X2I2W8"/>
<dbReference type="PANTHER" id="PTHR14226">
    <property type="entry name" value="NEUROPATHY TARGET ESTERASE/SWISS CHEESE D.MELANOGASTER"/>
    <property type="match status" value="1"/>
</dbReference>
<feature type="region of interest" description="Disordered" evidence="5">
    <location>
        <begin position="518"/>
        <end position="615"/>
    </location>
</feature>
<evidence type="ECO:0000259" key="6">
    <source>
        <dbReference type="PROSITE" id="PS51635"/>
    </source>
</evidence>
<dbReference type="InterPro" id="IPR016035">
    <property type="entry name" value="Acyl_Trfase/lysoPLipase"/>
</dbReference>
<evidence type="ECO:0000256" key="5">
    <source>
        <dbReference type="SAM" id="MobiDB-lite"/>
    </source>
</evidence>
<feature type="compositionally biased region" description="Low complexity" evidence="5">
    <location>
        <begin position="532"/>
        <end position="550"/>
    </location>
</feature>
<feature type="domain" description="PNPLA" evidence="6">
    <location>
        <begin position="180"/>
        <end position="375"/>
    </location>
</feature>
<organism evidence="7 8">
    <name type="scientific">Absidia repens</name>
    <dbReference type="NCBI Taxonomy" id="90262"/>
    <lineage>
        <taxon>Eukaryota</taxon>
        <taxon>Fungi</taxon>
        <taxon>Fungi incertae sedis</taxon>
        <taxon>Mucoromycota</taxon>
        <taxon>Mucoromycotina</taxon>
        <taxon>Mucoromycetes</taxon>
        <taxon>Mucorales</taxon>
        <taxon>Cunninghamellaceae</taxon>
        <taxon>Absidia</taxon>
    </lineage>
</organism>
<feature type="active site" description="Proton acceptor" evidence="4">
    <location>
        <position position="362"/>
    </location>
</feature>
<evidence type="ECO:0000313" key="8">
    <source>
        <dbReference type="Proteomes" id="UP000193560"/>
    </source>
</evidence>
<dbReference type="AlphaFoldDB" id="A0A1X2I2W8"/>
<feature type="compositionally biased region" description="Polar residues" evidence="5">
    <location>
        <begin position="567"/>
        <end position="593"/>
    </location>
</feature>
<keyword evidence="1 4" id="KW-0378">Hydrolase</keyword>
<sequence length="615" mass="69692">MELIQRQKNMLESASSLSKDVTSFWSKRLYEKWLTANVNPTSYYTHILKVATNYEQWAEAAAILDEYEGLDEWKKDPISTEYDWELVQNRLNQLRVVRDQDNPSAMIFQLRTSLARNLGDMDKSQLYAHSRVGTKVLISSYIEEVTKQLNWICDETSELDYQAKHDFFMNIRQSFGRTALLLSGGGTLGLYHLGVLKCLANARLLPRIISGASSGSIMAALVCTKTVDEIPDMFDPSLVKLDVFERDGSPDTPFMRLKRLLSDGQLYDVDILTEAMKANVGDLTFQEAFNRTRWILNITVSSSTVYDMPRLLNYLTSPDVLIWSAVAASCSVPIFYGSSPLYAKDKNGNIVLWNPSDQLYIDGSVENDLPMNRLSELFNVNHFIVCQVNPHVIPFLQKSNSTSSIRQAASFCMHLANTEIQHRCSQLTELGILPSIFSKMKAVMSQKYSGDITIVPQVDYTDFVKVLSNPSPEFVAHAIIQGERATWSKMSIIKNHLQIELTIDNILYRLRLRHISEMKSSPSPPRPHLETRSTSLLTLPTRNASTTTTTNSHDDDREDDMDDESTKITTHTTNDIPLFEQQRQSSKMKGNSKMSDKALRTAKRGLWMTSNNSKS</sequence>
<evidence type="ECO:0000256" key="2">
    <source>
        <dbReference type="ARBA" id="ARBA00022963"/>
    </source>
</evidence>
<dbReference type="GO" id="GO:0016042">
    <property type="term" value="P:lipid catabolic process"/>
    <property type="evidence" value="ECO:0007669"/>
    <property type="project" value="UniProtKB-UniRule"/>
</dbReference>
<evidence type="ECO:0000256" key="3">
    <source>
        <dbReference type="ARBA" id="ARBA00023098"/>
    </source>
</evidence>
<comment type="caution">
    <text evidence="4">Lacks conserved residue(s) required for the propagation of feature annotation.</text>
</comment>
<feature type="active site" description="Nucleophile" evidence="4">
    <location>
        <position position="213"/>
    </location>
</feature>
<dbReference type="InterPro" id="IPR050301">
    <property type="entry name" value="NTE"/>
</dbReference>
<dbReference type="InterPro" id="IPR002641">
    <property type="entry name" value="PNPLA_dom"/>
</dbReference>
<evidence type="ECO:0000256" key="4">
    <source>
        <dbReference type="PROSITE-ProRule" id="PRU01161"/>
    </source>
</evidence>
<dbReference type="GO" id="GO:0016740">
    <property type="term" value="F:transferase activity"/>
    <property type="evidence" value="ECO:0007669"/>
    <property type="project" value="UniProtKB-KW"/>
</dbReference>
<protein>
    <submittedName>
        <fullName evidence="7">Acyl transferase/acyl hydrolase/lysophospholipase</fullName>
    </submittedName>
</protein>
<dbReference type="InterPro" id="IPR021771">
    <property type="entry name" value="Triacylglycerol_lipase_N"/>
</dbReference>
<comment type="caution">
    <text evidence="7">The sequence shown here is derived from an EMBL/GenBank/DDBJ whole genome shotgun (WGS) entry which is preliminary data.</text>
</comment>
<reference evidence="7 8" key="1">
    <citation type="submission" date="2016-07" db="EMBL/GenBank/DDBJ databases">
        <title>Pervasive Adenine N6-methylation of Active Genes in Fungi.</title>
        <authorList>
            <consortium name="DOE Joint Genome Institute"/>
            <person name="Mondo S.J."/>
            <person name="Dannebaum R.O."/>
            <person name="Kuo R.C."/>
            <person name="Labutti K."/>
            <person name="Haridas S."/>
            <person name="Kuo A."/>
            <person name="Salamov A."/>
            <person name="Ahrendt S.R."/>
            <person name="Lipzen A."/>
            <person name="Sullivan W."/>
            <person name="Andreopoulos W.B."/>
            <person name="Clum A."/>
            <person name="Lindquist E."/>
            <person name="Daum C."/>
            <person name="Ramamoorthy G.K."/>
            <person name="Gryganskyi A."/>
            <person name="Culley D."/>
            <person name="Magnuson J.K."/>
            <person name="James T.Y."/>
            <person name="O'Malley M.A."/>
            <person name="Stajich J.E."/>
            <person name="Spatafora J.W."/>
            <person name="Visel A."/>
            <person name="Grigoriev I.V."/>
        </authorList>
    </citation>
    <scope>NUCLEOTIDE SEQUENCE [LARGE SCALE GENOMIC DNA]</scope>
    <source>
        <strain evidence="7 8">NRRL 1336</strain>
    </source>
</reference>
<dbReference type="PANTHER" id="PTHR14226:SF10">
    <property type="entry name" value="TRIACYLGLYCEROL LIPASE 4-RELATED"/>
    <property type="match status" value="1"/>
</dbReference>
<dbReference type="Gene3D" id="3.40.1090.10">
    <property type="entry name" value="Cytosolic phospholipase A2 catalytic domain"/>
    <property type="match status" value="2"/>
</dbReference>
<evidence type="ECO:0000256" key="1">
    <source>
        <dbReference type="ARBA" id="ARBA00022801"/>
    </source>
</evidence>
<gene>
    <name evidence="7" type="ORF">BCR42DRAFT_425366</name>
</gene>
<keyword evidence="8" id="KW-1185">Reference proteome</keyword>
<dbReference type="Pfam" id="PF01734">
    <property type="entry name" value="Patatin"/>
    <property type="match status" value="1"/>
</dbReference>
<evidence type="ECO:0000313" key="7">
    <source>
        <dbReference type="EMBL" id="ORZ08172.1"/>
    </source>
</evidence>
<dbReference type="OrthoDB" id="10049244at2759"/>
<keyword evidence="3 4" id="KW-0443">Lipid metabolism</keyword>
<dbReference type="GO" id="GO:0004806">
    <property type="term" value="F:triacylglycerol lipase activity"/>
    <property type="evidence" value="ECO:0007669"/>
    <property type="project" value="InterPro"/>
</dbReference>
<dbReference type="SUPFAM" id="SSF52151">
    <property type="entry name" value="FabD/lysophospholipase-like"/>
    <property type="match status" value="1"/>
</dbReference>
<dbReference type="GO" id="GO:0006641">
    <property type="term" value="P:triglyceride metabolic process"/>
    <property type="evidence" value="ECO:0007669"/>
    <property type="project" value="UniProtKB-ARBA"/>
</dbReference>
<dbReference type="PROSITE" id="PS51635">
    <property type="entry name" value="PNPLA"/>
    <property type="match status" value="1"/>
</dbReference>
<dbReference type="Pfam" id="PF11815">
    <property type="entry name" value="DUF3336"/>
    <property type="match status" value="1"/>
</dbReference>
<feature type="short sequence motif" description="GXSXG" evidence="4">
    <location>
        <begin position="211"/>
        <end position="215"/>
    </location>
</feature>
<name>A0A1X2I2W8_9FUNG</name>
<keyword evidence="2 4" id="KW-0442">Lipid degradation</keyword>
<feature type="short sequence motif" description="GXGXXG" evidence="4">
    <location>
        <begin position="184"/>
        <end position="189"/>
    </location>
</feature>
<proteinExistence type="predicted"/>
<accession>A0A1X2I2W8</accession>
<keyword evidence="7" id="KW-0808">Transferase</keyword>